<name>H1XQB2_CALAY</name>
<dbReference type="RefSeq" id="WP_006926907.1">
    <property type="nucleotide sequence ID" value="NZ_CM001402.1"/>
</dbReference>
<evidence type="ECO:0000313" key="7">
    <source>
        <dbReference type="EMBL" id="APF19903.1"/>
    </source>
</evidence>
<evidence type="ECO:0000256" key="3">
    <source>
        <dbReference type="ARBA" id="ARBA00022578"/>
    </source>
</evidence>
<dbReference type="PaxDb" id="880073-Calab_0353"/>
<dbReference type="Proteomes" id="UP000004671">
    <property type="component" value="Chromosome"/>
</dbReference>
<dbReference type="InterPro" id="IPR001207">
    <property type="entry name" value="Transposase_mutator"/>
</dbReference>
<keyword evidence="5 6" id="KW-0233">DNA recombination</keyword>
<dbReference type="PANTHER" id="PTHR33217:SF7">
    <property type="entry name" value="TRANSPOSASE FOR INSERTION SEQUENCE ELEMENT IS1081"/>
    <property type="match status" value="1"/>
</dbReference>
<dbReference type="Pfam" id="PF00872">
    <property type="entry name" value="Transposase_mut"/>
    <property type="match status" value="1"/>
</dbReference>
<dbReference type="InParanoid" id="H1XQB2"/>
<reference evidence="9 11" key="1">
    <citation type="submission" date="2011-09" db="EMBL/GenBank/DDBJ databases">
        <title>The permanent draft genome of Caldithrix abyssi DSM 13497.</title>
        <authorList>
            <consortium name="US DOE Joint Genome Institute (JGI-PGF)"/>
            <person name="Lucas S."/>
            <person name="Han J."/>
            <person name="Lapidus A."/>
            <person name="Bruce D."/>
            <person name="Goodwin L."/>
            <person name="Pitluck S."/>
            <person name="Peters L."/>
            <person name="Kyrpides N."/>
            <person name="Mavromatis K."/>
            <person name="Ivanova N."/>
            <person name="Mikhailova N."/>
            <person name="Chertkov O."/>
            <person name="Detter J.C."/>
            <person name="Tapia R."/>
            <person name="Han C."/>
            <person name="Land M."/>
            <person name="Hauser L."/>
            <person name="Markowitz V."/>
            <person name="Cheng J.-F."/>
            <person name="Hugenholtz P."/>
            <person name="Woyke T."/>
            <person name="Wu D."/>
            <person name="Spring S."/>
            <person name="Brambilla E."/>
            <person name="Klenk H.-P."/>
            <person name="Eisen J.A."/>
        </authorList>
    </citation>
    <scope>NUCLEOTIDE SEQUENCE [LARGE SCALE GENOMIC DNA]</scope>
    <source>
        <strain evidence="9 11">DSM 13497</strain>
    </source>
</reference>
<keyword evidence="3 6" id="KW-0815">Transposition</keyword>
<reference evidence="7 12" key="2">
    <citation type="submission" date="2016-11" db="EMBL/GenBank/DDBJ databases">
        <title>Genomic analysis of Caldithrix abyssi and proposal of a novel bacterial phylum Caldithrichaeota.</title>
        <authorList>
            <person name="Kublanov I."/>
            <person name="Sigalova O."/>
            <person name="Gavrilov S."/>
            <person name="Lebedinsky A."/>
            <person name="Ivanova N."/>
            <person name="Daum C."/>
            <person name="Reddy T."/>
            <person name="Klenk H.P."/>
            <person name="Goker M."/>
            <person name="Reva O."/>
            <person name="Miroshnichenko M."/>
            <person name="Kyprides N."/>
            <person name="Woyke T."/>
            <person name="Gelfand M."/>
        </authorList>
    </citation>
    <scope>NUCLEOTIDE SEQUENCE [LARGE SCALE GENOMIC DNA]</scope>
    <source>
        <strain evidence="7 12">LF13</strain>
    </source>
</reference>
<evidence type="ECO:0000256" key="2">
    <source>
        <dbReference type="ARBA" id="ARBA00010961"/>
    </source>
</evidence>
<dbReference type="EMBL" id="CP018099">
    <property type="protein sequence ID" value="APF20292.1"/>
    <property type="molecule type" value="Genomic_DNA"/>
</dbReference>
<evidence type="ECO:0000256" key="1">
    <source>
        <dbReference type="ARBA" id="ARBA00002190"/>
    </source>
</evidence>
<dbReference type="AlphaFoldDB" id="H1XQB2"/>
<dbReference type="EMBL" id="CM001402">
    <property type="protein sequence ID" value="EHO39999.1"/>
    <property type="molecule type" value="Genomic_DNA"/>
</dbReference>
<dbReference type="OrthoDB" id="9811288at2"/>
<organism evidence="9 11">
    <name type="scientific">Caldithrix abyssi DSM 13497</name>
    <dbReference type="NCBI Taxonomy" id="880073"/>
    <lineage>
        <taxon>Bacteria</taxon>
        <taxon>Pseudomonadati</taxon>
        <taxon>Calditrichota</taxon>
        <taxon>Calditrichia</taxon>
        <taxon>Calditrichales</taxon>
        <taxon>Calditrichaceae</taxon>
        <taxon>Caldithrix</taxon>
    </lineage>
</organism>
<dbReference type="EMBL" id="CM001402">
    <property type="protein sequence ID" value="EHO40340.1"/>
    <property type="molecule type" value="Genomic_DNA"/>
</dbReference>
<evidence type="ECO:0000256" key="6">
    <source>
        <dbReference type="RuleBase" id="RU365089"/>
    </source>
</evidence>
<evidence type="ECO:0000313" key="11">
    <source>
        <dbReference type="Proteomes" id="UP000004671"/>
    </source>
</evidence>
<dbReference type="GO" id="GO:0006313">
    <property type="term" value="P:DNA transposition"/>
    <property type="evidence" value="ECO:0007669"/>
    <property type="project" value="UniProtKB-UniRule"/>
</dbReference>
<dbReference type="GO" id="GO:0004803">
    <property type="term" value="F:transposase activity"/>
    <property type="evidence" value="ECO:0007669"/>
    <property type="project" value="UniProtKB-UniRule"/>
</dbReference>
<dbReference type="GO" id="GO:0003677">
    <property type="term" value="F:DNA binding"/>
    <property type="evidence" value="ECO:0007669"/>
    <property type="project" value="UniProtKB-UniRule"/>
</dbReference>
<evidence type="ECO:0000256" key="4">
    <source>
        <dbReference type="ARBA" id="ARBA00023125"/>
    </source>
</evidence>
<dbReference type="KEGG" id="caby:Cabys_3155"/>
<dbReference type="PANTHER" id="PTHR33217">
    <property type="entry name" value="TRANSPOSASE FOR INSERTION SEQUENCE ELEMENT IS1081"/>
    <property type="match status" value="1"/>
</dbReference>
<sequence length="420" mass="49664">MAKTQRKDNGLVREIQNILLEDEDFLRRIVQENLQKILESEFEDYIQAGRYERTEHRKGYRNGIYRRTLKTRVGVIELEVVRDREGNFKTELFRRYQRNEKALVLSLVEMYLQGVSTRKVKRIVEHLCGTEISKSTISNLSKELDENINKWRNRPLDKSYPYLVIDARYENIREAEAGVIGKAVFVIIGIDAQGYREILSVEIGDSEREDTWSEIFRKLKERGLKGLSYVVSDDHKGLVKAVKREFQGIRWQRCQVHFIRNFMDKIGKKNSKEYLEMLRDVFNAPEIKSARERKEGLVKKLEDKKPSVADWLDREIEFCFTVYSLPIEHRKKMKSTNMIERLNEEIKRRSRVVRIFPNDESCIRLIGAICMEKSEEWQSGRRYLNMSIENEVEGKKEPDCVRSCRGRDVKTEVYEMANAV</sequence>
<comment type="similarity">
    <text evidence="2 6">Belongs to the transposase mutator family.</text>
</comment>
<dbReference type="HOGENOM" id="CLU_036805_8_0_0"/>
<keyword evidence="6" id="KW-0814">Transposable element</keyword>
<keyword evidence="4 6" id="KW-0238">DNA-binding</keyword>
<comment type="function">
    <text evidence="1 6">Required for the transposition of the insertion element.</text>
</comment>
<dbReference type="eggNOG" id="COG3328">
    <property type="taxonomic scope" value="Bacteria"/>
</dbReference>
<dbReference type="Proteomes" id="UP000183868">
    <property type="component" value="Chromosome"/>
</dbReference>
<gene>
    <name evidence="7" type="ORF">Cabys_3155</name>
    <name evidence="8" type="ORF">Cabys_3546</name>
    <name evidence="9" type="ORF">Calab_0353</name>
    <name evidence="10" type="ORF">Calab_0700</name>
</gene>
<dbReference type="STRING" id="880073.Cabys_3155"/>
<keyword evidence="11" id="KW-1185">Reference proteome</keyword>
<dbReference type="KEGG" id="caby:Cabys_3546"/>
<accession>H1XQB2</accession>
<evidence type="ECO:0000313" key="10">
    <source>
        <dbReference type="EMBL" id="EHO40340.1"/>
    </source>
</evidence>
<evidence type="ECO:0000256" key="5">
    <source>
        <dbReference type="ARBA" id="ARBA00023172"/>
    </source>
</evidence>
<protein>
    <recommendedName>
        <fullName evidence="6">Mutator family transposase</fullName>
    </recommendedName>
</protein>
<evidence type="ECO:0000313" key="8">
    <source>
        <dbReference type="EMBL" id="APF20292.1"/>
    </source>
</evidence>
<evidence type="ECO:0000313" key="12">
    <source>
        <dbReference type="Proteomes" id="UP000183868"/>
    </source>
</evidence>
<evidence type="ECO:0000313" key="9">
    <source>
        <dbReference type="EMBL" id="EHO39999.1"/>
    </source>
</evidence>
<dbReference type="EMBL" id="CP018099">
    <property type="protein sequence ID" value="APF19903.1"/>
    <property type="molecule type" value="Genomic_DNA"/>
</dbReference>
<proteinExistence type="inferred from homology"/>
<dbReference type="NCBIfam" id="NF033543">
    <property type="entry name" value="transpos_IS256"/>
    <property type="match status" value="1"/>
</dbReference>